<dbReference type="InterPro" id="IPR011009">
    <property type="entry name" value="Kinase-like_dom_sf"/>
</dbReference>
<dbReference type="OrthoDB" id="9768433at2"/>
<dbReference type="Gene3D" id="1.10.510.10">
    <property type="entry name" value="Transferase(Phosphotransferase) domain 1"/>
    <property type="match status" value="1"/>
</dbReference>
<dbReference type="CDD" id="cd14014">
    <property type="entry name" value="STKc_PknB_like"/>
    <property type="match status" value="1"/>
</dbReference>
<feature type="compositionally biased region" description="Basic and acidic residues" evidence="1">
    <location>
        <begin position="714"/>
        <end position="723"/>
    </location>
</feature>
<dbReference type="PANTHER" id="PTHR43041">
    <property type="entry name" value="HYDROLASE, METALLO-BETA-LACTAMASE SUPERFAMILY"/>
    <property type="match status" value="1"/>
</dbReference>
<keyword evidence="4" id="KW-1185">Reference proteome</keyword>
<dbReference type="Gene3D" id="3.30.200.20">
    <property type="entry name" value="Phosphorylase Kinase, domain 1"/>
    <property type="match status" value="1"/>
</dbReference>
<dbReference type="SUPFAM" id="SSF56281">
    <property type="entry name" value="Metallo-hydrolase/oxidoreductase"/>
    <property type="match status" value="1"/>
</dbReference>
<feature type="domain" description="Protein kinase" evidence="2">
    <location>
        <begin position="19"/>
        <end position="288"/>
    </location>
</feature>
<dbReference type="InterPro" id="IPR001279">
    <property type="entry name" value="Metallo-B-lactamas"/>
</dbReference>
<evidence type="ECO:0000259" key="2">
    <source>
        <dbReference type="PROSITE" id="PS50011"/>
    </source>
</evidence>
<dbReference type="Pfam" id="PF19583">
    <property type="entry name" value="ODP"/>
    <property type="match status" value="1"/>
</dbReference>
<dbReference type="Gene3D" id="3.60.15.10">
    <property type="entry name" value="Ribonuclease Z/Hydroxyacylglutathione hydrolase-like"/>
    <property type="match status" value="1"/>
</dbReference>
<dbReference type="InterPro" id="IPR000719">
    <property type="entry name" value="Prot_kinase_dom"/>
</dbReference>
<evidence type="ECO:0000313" key="3">
    <source>
        <dbReference type="EMBL" id="QDG52989.1"/>
    </source>
</evidence>
<feature type="region of interest" description="Disordered" evidence="1">
    <location>
        <begin position="295"/>
        <end position="335"/>
    </location>
</feature>
<dbReference type="AlphaFoldDB" id="A0A4Y6PXW6"/>
<dbReference type="InterPro" id="IPR036866">
    <property type="entry name" value="RibonucZ/Hydroxyglut_hydro"/>
</dbReference>
<dbReference type="InterPro" id="IPR008271">
    <property type="entry name" value="Ser/Thr_kinase_AS"/>
</dbReference>
<dbReference type="Pfam" id="PF00069">
    <property type="entry name" value="Pkinase"/>
    <property type="match status" value="1"/>
</dbReference>
<dbReference type="PANTHER" id="PTHR43041:SF1">
    <property type="entry name" value="METALLO-BETA-LACTAMASE DOMAIN-CONTAINING PROTEIN"/>
    <property type="match status" value="1"/>
</dbReference>
<protein>
    <recommendedName>
        <fullName evidence="2">Protein kinase domain-containing protein</fullName>
    </recommendedName>
</protein>
<dbReference type="EMBL" id="CP041186">
    <property type="protein sequence ID" value="QDG52989.1"/>
    <property type="molecule type" value="Genomic_DNA"/>
</dbReference>
<dbReference type="SMART" id="SM00849">
    <property type="entry name" value="Lactamase_B"/>
    <property type="match status" value="1"/>
</dbReference>
<feature type="compositionally biased region" description="Polar residues" evidence="1">
    <location>
        <begin position="725"/>
        <end position="735"/>
    </location>
</feature>
<dbReference type="PROSITE" id="PS50011">
    <property type="entry name" value="PROTEIN_KINASE_DOM"/>
    <property type="match status" value="1"/>
</dbReference>
<dbReference type="GO" id="GO:0005524">
    <property type="term" value="F:ATP binding"/>
    <property type="evidence" value="ECO:0007669"/>
    <property type="project" value="InterPro"/>
</dbReference>
<proteinExistence type="predicted"/>
<sequence length="735" mass="81719">MEDPRTMENSPAVNMLGQYKLIRKLGEGGAGQVYLARHSILEQNYAVKVLRREFHDNEQFTERFFREARLAARLVHPNIVKVVTADRYEDAYYLVMDFIEGISLEEMVAHGALEAHRAVRYIIHVLDGLDYAHTQGMLHRDIKAENILVDGRDEPKIVDFGLVTDVEQRSRLTAPNAVVGTPYYMAPEQWRGETLDARADIFSAGVLLYYTLTGRFPYPGTSPVSVLHRLTSGTHEPLNSVSISGATPLTAPTLELELEKIVSKALQRERALRYDSAHQFARELNEWLDAADLSEPASSLAESTRPAPGTRDNSPLESADQLASAGKLDSANQLSRPATGHYHIAAEDKPMTNESPNLAVSPVEIAPNTYWVGKRPDDEIFYANPYLRHFPGSDGNDDFNLIIDPGSSKDFSVVQAKVSQTIGSIKNVSSIFINHQDPDVGSSVGLLLGRYTPKAYVLCTEDTWRLVHYYNIPRKRFVAMEKYPRGLKVPTGHKLVPVPSPFCHFVGAMMLYDPQNRVLFSGDLFGGLTDRDAKGLYADESDWTGMRAFHQIYMPTNQALRHAIANIRALDPPVEIIAPQHGRVIRGKYVQEFMDRLEQLPVGLDVINDRFASEDELQAWTTVLNRVLEVAKVGLGDQAEVLLADDPNLSGIITFTGQGIEVTSLGKTSVERAVRLLCDHLPHEMANSLKYEAIYASQELDLPTPVIELDEDGPGDKDEEPNKSADATFSIASAE</sequence>
<evidence type="ECO:0000313" key="4">
    <source>
        <dbReference type="Proteomes" id="UP000315995"/>
    </source>
</evidence>
<feature type="region of interest" description="Disordered" evidence="1">
    <location>
        <begin position="708"/>
        <end position="735"/>
    </location>
</feature>
<dbReference type="PROSITE" id="PS00108">
    <property type="entry name" value="PROTEIN_KINASE_ST"/>
    <property type="match status" value="1"/>
</dbReference>
<dbReference type="Proteomes" id="UP000315995">
    <property type="component" value="Chromosome"/>
</dbReference>
<dbReference type="InterPro" id="IPR045761">
    <property type="entry name" value="ODP_dom"/>
</dbReference>
<organism evidence="3 4">
    <name type="scientific">Persicimonas caeni</name>
    <dbReference type="NCBI Taxonomy" id="2292766"/>
    <lineage>
        <taxon>Bacteria</taxon>
        <taxon>Deltaproteobacteria</taxon>
        <taxon>Bradymonadales</taxon>
        <taxon>Bradymonadaceae</taxon>
        <taxon>Persicimonas</taxon>
    </lineage>
</organism>
<reference evidence="3 4" key="1">
    <citation type="submission" date="2019-06" db="EMBL/GenBank/DDBJ databases">
        <title>Persicimonas caeni gen. nov., sp. nov., a predatory bacterium isolated from solar saltern.</title>
        <authorList>
            <person name="Wang S."/>
        </authorList>
    </citation>
    <scope>NUCLEOTIDE SEQUENCE [LARGE SCALE GENOMIC DNA]</scope>
    <source>
        <strain evidence="3 4">YN101</strain>
    </source>
</reference>
<accession>A0A4Y6PXW6</accession>
<dbReference type="GO" id="GO:0004672">
    <property type="term" value="F:protein kinase activity"/>
    <property type="evidence" value="ECO:0007669"/>
    <property type="project" value="InterPro"/>
</dbReference>
<accession>A0A5B8Y9C2</accession>
<name>A0A4Y6PXW6_PERCE</name>
<dbReference type="SMART" id="SM00220">
    <property type="entry name" value="S_TKc"/>
    <property type="match status" value="1"/>
</dbReference>
<gene>
    <name evidence="3" type="ORF">FIV42_20235</name>
</gene>
<dbReference type="SUPFAM" id="SSF56112">
    <property type="entry name" value="Protein kinase-like (PK-like)"/>
    <property type="match status" value="1"/>
</dbReference>
<evidence type="ECO:0000256" key="1">
    <source>
        <dbReference type="SAM" id="MobiDB-lite"/>
    </source>
</evidence>